<keyword evidence="7" id="KW-0862">Zinc</keyword>
<dbReference type="Gene3D" id="3.10.20.580">
    <property type="match status" value="1"/>
</dbReference>
<keyword evidence="8 10" id="KW-0269">Exonuclease</keyword>
<organism evidence="12 13">
    <name type="scientific">Fundicoccus culcitae</name>
    <dbReference type="NCBI Taxonomy" id="2969821"/>
    <lineage>
        <taxon>Bacteria</taxon>
        <taxon>Bacillati</taxon>
        <taxon>Bacillota</taxon>
        <taxon>Bacilli</taxon>
        <taxon>Lactobacillales</taxon>
        <taxon>Aerococcaceae</taxon>
        <taxon>Fundicoccus</taxon>
    </lineage>
</organism>
<keyword evidence="6 10" id="KW-0378">Hydrolase</keyword>
<comment type="function">
    <text evidence="10">An RNase that has 5'-3' exonuclease and possibly endonuclease activity. Involved in maturation of rRNA and in some organisms also mRNA maturation and/or decay.</text>
</comment>
<dbReference type="RefSeq" id="WP_313793575.1">
    <property type="nucleotide sequence ID" value="NZ_CP102453.1"/>
</dbReference>
<reference evidence="12 13" key="1">
    <citation type="submission" date="2022-08" db="EMBL/GenBank/DDBJ databases">
        <title>Aerococcaceae sp. nov isolated from spoiled eye mask.</title>
        <authorList>
            <person name="Zhou G."/>
            <person name="Xie X.-B."/>
            <person name="Shi Q.-S."/>
            <person name="Wang Y.-S."/>
            <person name="Wen X."/>
            <person name="Peng H."/>
            <person name="Yang X.-J."/>
            <person name="Tao H.-B."/>
            <person name="Huang X.-M."/>
        </authorList>
    </citation>
    <scope>NUCLEOTIDE SEQUENCE [LARGE SCALE GENOMIC DNA]</scope>
    <source>
        <strain evidence="13">DM20194951</strain>
    </source>
</reference>
<dbReference type="InterPro" id="IPR036866">
    <property type="entry name" value="RibonucZ/Hydroxyglut_hydro"/>
</dbReference>
<dbReference type="Pfam" id="PF17770">
    <property type="entry name" value="RNase_J_C"/>
    <property type="match status" value="1"/>
</dbReference>
<dbReference type="Gene3D" id="3.40.50.10710">
    <property type="entry name" value="Metallo-hydrolase/oxidoreductase"/>
    <property type="match status" value="1"/>
</dbReference>
<keyword evidence="9 10" id="KW-0694">RNA-binding</keyword>
<keyword evidence="2 10" id="KW-0698">rRNA processing</keyword>
<comment type="subunit">
    <text evidence="10">Homodimer, may be a subunit of the RNA degradosome.</text>
</comment>
<evidence type="ECO:0000256" key="4">
    <source>
        <dbReference type="ARBA" id="ARBA00022723"/>
    </source>
</evidence>
<dbReference type="Pfam" id="PF00753">
    <property type="entry name" value="Lactamase_B"/>
    <property type="match status" value="1"/>
</dbReference>
<evidence type="ECO:0000256" key="1">
    <source>
        <dbReference type="ARBA" id="ARBA00022490"/>
    </source>
</evidence>
<dbReference type="EC" id="3.1.-.-" evidence="10"/>
<keyword evidence="3 10" id="KW-0540">Nuclease</keyword>
<dbReference type="InterPro" id="IPR055132">
    <property type="entry name" value="RNase_J_b_CASP"/>
</dbReference>
<evidence type="ECO:0000256" key="5">
    <source>
        <dbReference type="ARBA" id="ARBA00022759"/>
    </source>
</evidence>
<dbReference type="InterPro" id="IPR001279">
    <property type="entry name" value="Metallo-B-lactamas"/>
</dbReference>
<keyword evidence="13" id="KW-1185">Reference proteome</keyword>
<dbReference type="SMART" id="SM00849">
    <property type="entry name" value="Lactamase_B"/>
    <property type="match status" value="1"/>
</dbReference>
<evidence type="ECO:0000256" key="2">
    <source>
        <dbReference type="ARBA" id="ARBA00022552"/>
    </source>
</evidence>
<dbReference type="InterPro" id="IPR011108">
    <property type="entry name" value="RMMBL"/>
</dbReference>
<dbReference type="InterPro" id="IPR004613">
    <property type="entry name" value="RNase_J"/>
</dbReference>
<proteinExistence type="inferred from homology"/>
<sequence length="561" mass="61723">MSTIKIIPLGGIREEGKNLYVVEVNESIFVLDCGLVYPEDELLGIDVVIPDFTYLEENAERVVGIFLTHGHADSVGALPYLLASVDVPVFGTELTIELASISARSQGLEDRLENFFKIDENTEIEFEDATISFFRTTHTIPDSVGIVVKTDEGSIVYTGDFKFDPSASEMYQTDFGRLTDIGESGVLALLADSAEAESSVENVSDLKITQEITETFRNSSGRVIVGTIGSNIARIQQVFDAAYESGRTLFIAGEELYEIVDTAIQLDKIVLPSRRIIGQFDQLESTEDNKVVILETGSAGEPLKSIQSMAQGRHPQVTIKEGDLVYITSTPSIAMETLVARTTDIVYSVGGTVKEITDNFKTSGHATPNDLKLLMKFMQPKYVIPVNGEYRKLAAHGKLANEVGISNSNVFIAALGDVIEYKNGTMTMTKQVQAGDVLVDGIGVGDIGNVVLRDRRILSEDGIFVIVATISRRLGRVLVGPQITSRGFVYMKTSLDLIEACSDMTIDILEEHLASDNFDWSNLKSDLREKIGKYLFKETKRRPVVLPIIMEASNYQLPEER</sequence>
<dbReference type="Pfam" id="PF22505">
    <property type="entry name" value="RNase_J_b_CASP"/>
    <property type="match status" value="1"/>
</dbReference>
<evidence type="ECO:0000256" key="6">
    <source>
        <dbReference type="ARBA" id="ARBA00022801"/>
    </source>
</evidence>
<dbReference type="NCBIfam" id="TIGR00649">
    <property type="entry name" value="MG423"/>
    <property type="match status" value="1"/>
</dbReference>
<protein>
    <recommendedName>
        <fullName evidence="10">Ribonuclease J</fullName>
        <shortName evidence="10">RNase J</shortName>
        <ecNumber evidence="10">3.1.-.-</ecNumber>
    </recommendedName>
</protein>
<name>A0ABY5P5P1_9LACT</name>
<dbReference type="Gene3D" id="3.60.15.10">
    <property type="entry name" value="Ribonuclease Z/Hydroxyacylglutathione hydrolase-like"/>
    <property type="match status" value="1"/>
</dbReference>
<evidence type="ECO:0000313" key="13">
    <source>
        <dbReference type="Proteomes" id="UP001315967"/>
    </source>
</evidence>
<dbReference type="InterPro" id="IPR042173">
    <property type="entry name" value="RNase_J_2"/>
</dbReference>
<evidence type="ECO:0000256" key="7">
    <source>
        <dbReference type="ARBA" id="ARBA00022833"/>
    </source>
</evidence>
<dbReference type="Proteomes" id="UP001315967">
    <property type="component" value="Chromosome"/>
</dbReference>
<dbReference type="PANTHER" id="PTHR43694:SF4">
    <property type="entry name" value="RIBONUCLEASE J 2"/>
    <property type="match status" value="1"/>
</dbReference>
<accession>A0ABY5P5P1</accession>
<comment type="similarity">
    <text evidence="10">Belongs to the metallo-beta-lactamase superfamily. RNA-metabolizing metallo-beta-lactamase-like family. Bacterial RNase J subfamily.</text>
</comment>
<dbReference type="InterPro" id="IPR041636">
    <property type="entry name" value="RNase_J_C"/>
</dbReference>
<evidence type="ECO:0000256" key="8">
    <source>
        <dbReference type="ARBA" id="ARBA00022839"/>
    </source>
</evidence>
<dbReference type="InterPro" id="IPR030854">
    <property type="entry name" value="RNase_J_bac"/>
</dbReference>
<evidence type="ECO:0000256" key="9">
    <source>
        <dbReference type="ARBA" id="ARBA00022884"/>
    </source>
</evidence>
<dbReference type="Pfam" id="PF07521">
    <property type="entry name" value="RMMBL"/>
    <property type="match status" value="1"/>
</dbReference>
<keyword evidence="4" id="KW-0479">Metal-binding</keyword>
<keyword evidence="5 10" id="KW-0255">Endonuclease</keyword>
<comment type="subcellular location">
    <subcellularLocation>
        <location evidence="10">Cytoplasm</location>
    </subcellularLocation>
</comment>
<comment type="caution">
    <text evidence="10">Lacks conserved residue(s) required for the propagation of feature annotation.</text>
</comment>
<evidence type="ECO:0000256" key="10">
    <source>
        <dbReference type="HAMAP-Rule" id="MF_01491"/>
    </source>
</evidence>
<evidence type="ECO:0000313" key="12">
    <source>
        <dbReference type="EMBL" id="UUX34073.1"/>
    </source>
</evidence>
<feature type="domain" description="Metallo-beta-lactamase" evidence="11">
    <location>
        <begin position="16"/>
        <end position="212"/>
    </location>
</feature>
<dbReference type="PANTHER" id="PTHR43694">
    <property type="entry name" value="RIBONUCLEASE J"/>
    <property type="match status" value="1"/>
</dbReference>
<dbReference type="EMBL" id="CP102453">
    <property type="protein sequence ID" value="UUX34073.1"/>
    <property type="molecule type" value="Genomic_DNA"/>
</dbReference>
<dbReference type="SUPFAM" id="SSF56281">
    <property type="entry name" value="Metallo-hydrolase/oxidoreductase"/>
    <property type="match status" value="1"/>
</dbReference>
<gene>
    <name evidence="10" type="primary">rnj</name>
    <name evidence="12" type="ORF">NRE15_14510</name>
</gene>
<evidence type="ECO:0000259" key="11">
    <source>
        <dbReference type="SMART" id="SM00849"/>
    </source>
</evidence>
<evidence type="ECO:0000256" key="3">
    <source>
        <dbReference type="ARBA" id="ARBA00022722"/>
    </source>
</evidence>
<keyword evidence="1 10" id="KW-0963">Cytoplasm</keyword>
<dbReference type="HAMAP" id="MF_01491">
    <property type="entry name" value="RNase_J_bact"/>
    <property type="match status" value="1"/>
</dbReference>
<dbReference type="CDD" id="cd07714">
    <property type="entry name" value="RNaseJ_MBL-fold"/>
    <property type="match status" value="1"/>
</dbReference>